<gene>
    <name evidence="1" type="ORF">C1SCF055_LOCUS41040</name>
</gene>
<accession>A0A9P1GLT2</accession>
<proteinExistence type="predicted"/>
<dbReference type="EMBL" id="CAMXCT010006577">
    <property type="protein sequence ID" value="CAI4016287.1"/>
    <property type="molecule type" value="Genomic_DNA"/>
</dbReference>
<dbReference type="AlphaFoldDB" id="A0A9P1GLT2"/>
<dbReference type="EMBL" id="CAMXCT030006577">
    <property type="protein sequence ID" value="CAL4803599.1"/>
    <property type="molecule type" value="Genomic_DNA"/>
</dbReference>
<dbReference type="EMBL" id="CAMXCT020006577">
    <property type="protein sequence ID" value="CAL1169662.1"/>
    <property type="molecule type" value="Genomic_DNA"/>
</dbReference>
<protein>
    <submittedName>
        <fullName evidence="1">Uncharacterized protein</fullName>
    </submittedName>
</protein>
<keyword evidence="3" id="KW-1185">Reference proteome</keyword>
<comment type="caution">
    <text evidence="1">The sequence shown here is derived from an EMBL/GenBank/DDBJ whole genome shotgun (WGS) entry which is preliminary data.</text>
</comment>
<name>A0A9P1GLT2_9DINO</name>
<evidence type="ECO:0000313" key="3">
    <source>
        <dbReference type="Proteomes" id="UP001152797"/>
    </source>
</evidence>
<organism evidence="1">
    <name type="scientific">Cladocopium goreaui</name>
    <dbReference type="NCBI Taxonomy" id="2562237"/>
    <lineage>
        <taxon>Eukaryota</taxon>
        <taxon>Sar</taxon>
        <taxon>Alveolata</taxon>
        <taxon>Dinophyceae</taxon>
        <taxon>Suessiales</taxon>
        <taxon>Symbiodiniaceae</taxon>
        <taxon>Cladocopium</taxon>
    </lineage>
</organism>
<sequence>MGAGASTTGIAGIAEKEMKSLREKPQVILVERTVSQVEDQMNLQSYSSWDSLSDSDCESENLELEALEALEAPVAPNRQDHLKWLEELDIFQVEAEEEPEAFLALFKDRALELDAQR</sequence>
<reference evidence="1" key="1">
    <citation type="submission" date="2022-10" db="EMBL/GenBank/DDBJ databases">
        <authorList>
            <person name="Chen Y."/>
            <person name="Dougan E. K."/>
            <person name="Chan C."/>
            <person name="Rhodes N."/>
            <person name="Thang M."/>
        </authorList>
    </citation>
    <scope>NUCLEOTIDE SEQUENCE</scope>
</reference>
<evidence type="ECO:0000313" key="2">
    <source>
        <dbReference type="EMBL" id="CAL1169662.1"/>
    </source>
</evidence>
<dbReference type="Proteomes" id="UP001152797">
    <property type="component" value="Unassembled WGS sequence"/>
</dbReference>
<reference evidence="2" key="2">
    <citation type="submission" date="2024-04" db="EMBL/GenBank/DDBJ databases">
        <authorList>
            <person name="Chen Y."/>
            <person name="Shah S."/>
            <person name="Dougan E. K."/>
            <person name="Thang M."/>
            <person name="Chan C."/>
        </authorList>
    </citation>
    <scope>NUCLEOTIDE SEQUENCE [LARGE SCALE GENOMIC DNA]</scope>
</reference>
<evidence type="ECO:0000313" key="1">
    <source>
        <dbReference type="EMBL" id="CAI4016287.1"/>
    </source>
</evidence>